<dbReference type="InterPro" id="IPR039425">
    <property type="entry name" value="RNA_pol_sigma-70-like"/>
</dbReference>
<dbReference type="Pfam" id="PF04545">
    <property type="entry name" value="Sigma70_r4"/>
    <property type="match status" value="1"/>
</dbReference>
<evidence type="ECO:0000256" key="7">
    <source>
        <dbReference type="SAM" id="MobiDB-lite"/>
    </source>
</evidence>
<evidence type="ECO:0000259" key="8">
    <source>
        <dbReference type="Pfam" id="PF04542"/>
    </source>
</evidence>
<dbReference type="InterPro" id="IPR007630">
    <property type="entry name" value="RNA_pol_sigma70_r4"/>
</dbReference>
<dbReference type="Pfam" id="PF04542">
    <property type="entry name" value="Sigma70_r2"/>
    <property type="match status" value="1"/>
</dbReference>
<keyword evidence="4 6" id="KW-0238">DNA-binding</keyword>
<reference evidence="10 11" key="1">
    <citation type="submission" date="2024-06" db="EMBL/GenBank/DDBJ databases">
        <title>The Natural Products Discovery Center: Release of the First 8490 Sequenced Strains for Exploring Actinobacteria Biosynthetic Diversity.</title>
        <authorList>
            <person name="Kalkreuter E."/>
            <person name="Kautsar S.A."/>
            <person name="Yang D."/>
            <person name="Bader C.D."/>
            <person name="Teijaro C.N."/>
            <person name="Fluegel L."/>
            <person name="Davis C.M."/>
            <person name="Simpson J.R."/>
            <person name="Lauterbach L."/>
            <person name="Steele A.D."/>
            <person name="Gui C."/>
            <person name="Meng S."/>
            <person name="Li G."/>
            <person name="Viehrig K."/>
            <person name="Ye F."/>
            <person name="Su P."/>
            <person name="Kiefer A.F."/>
            <person name="Nichols A."/>
            <person name="Cepeda A.J."/>
            <person name="Yan W."/>
            <person name="Fan B."/>
            <person name="Jiang Y."/>
            <person name="Adhikari A."/>
            <person name="Zheng C.-J."/>
            <person name="Schuster L."/>
            <person name="Cowan T.M."/>
            <person name="Smanski M.J."/>
            <person name="Chevrette M.G."/>
            <person name="De Carvalho L.P.S."/>
            <person name="Shen B."/>
        </authorList>
    </citation>
    <scope>NUCLEOTIDE SEQUENCE [LARGE SCALE GENOMIC DNA]</scope>
    <source>
        <strain evidence="10 11">NPDC001166</strain>
    </source>
</reference>
<evidence type="ECO:0000256" key="6">
    <source>
        <dbReference type="RuleBase" id="RU000716"/>
    </source>
</evidence>
<evidence type="ECO:0000259" key="9">
    <source>
        <dbReference type="Pfam" id="PF04545"/>
    </source>
</evidence>
<evidence type="ECO:0000256" key="1">
    <source>
        <dbReference type="ARBA" id="ARBA00010641"/>
    </source>
</evidence>
<dbReference type="EMBL" id="JBEPAZ010000079">
    <property type="protein sequence ID" value="MER6434028.1"/>
    <property type="molecule type" value="Genomic_DNA"/>
</dbReference>
<dbReference type="InterPro" id="IPR000838">
    <property type="entry name" value="RNA_pol_sigma70_ECF_CS"/>
</dbReference>
<evidence type="ECO:0000313" key="10">
    <source>
        <dbReference type="EMBL" id="MER6434028.1"/>
    </source>
</evidence>
<comment type="similarity">
    <text evidence="1 6">Belongs to the sigma-70 factor family. ECF subfamily.</text>
</comment>
<proteinExistence type="inferred from homology"/>
<evidence type="ECO:0000256" key="2">
    <source>
        <dbReference type="ARBA" id="ARBA00023015"/>
    </source>
</evidence>
<gene>
    <name evidence="10" type="ORF">ABT272_40970</name>
</gene>
<dbReference type="Gene3D" id="1.10.1740.10">
    <property type="match status" value="1"/>
</dbReference>
<feature type="domain" description="RNA polymerase sigma-70 region 2" evidence="8">
    <location>
        <begin position="42"/>
        <end position="109"/>
    </location>
</feature>
<dbReference type="PANTHER" id="PTHR43133:SF62">
    <property type="entry name" value="RNA POLYMERASE SIGMA FACTOR SIGZ"/>
    <property type="match status" value="1"/>
</dbReference>
<organism evidence="10 11">
    <name type="scientific">Streptomyces sp. 900105245</name>
    <dbReference type="NCBI Taxonomy" id="3154379"/>
    <lineage>
        <taxon>Bacteria</taxon>
        <taxon>Bacillati</taxon>
        <taxon>Actinomycetota</taxon>
        <taxon>Actinomycetes</taxon>
        <taxon>Kitasatosporales</taxon>
        <taxon>Streptomycetaceae</taxon>
        <taxon>Streptomyces</taxon>
    </lineage>
</organism>
<keyword evidence="5 6" id="KW-0804">Transcription</keyword>
<dbReference type="InterPro" id="IPR013324">
    <property type="entry name" value="RNA_pol_sigma_r3/r4-like"/>
</dbReference>
<comment type="caution">
    <text evidence="10">The sequence shown here is derived from an EMBL/GenBank/DDBJ whole genome shotgun (WGS) entry which is preliminary data.</text>
</comment>
<dbReference type="SUPFAM" id="SSF88946">
    <property type="entry name" value="Sigma2 domain of RNA polymerase sigma factors"/>
    <property type="match status" value="1"/>
</dbReference>
<dbReference type="InterPro" id="IPR014284">
    <property type="entry name" value="RNA_pol_sigma-70_dom"/>
</dbReference>
<accession>A0ABV1UJW3</accession>
<evidence type="ECO:0000313" key="11">
    <source>
        <dbReference type="Proteomes" id="UP001470023"/>
    </source>
</evidence>
<dbReference type="InterPro" id="IPR013325">
    <property type="entry name" value="RNA_pol_sigma_r2"/>
</dbReference>
<keyword evidence="3 6" id="KW-0731">Sigma factor</keyword>
<sequence>MTATQTVPTDCGPTPEPARPSGAAEVADRFVSGDEDALAEVYREWGTLVQALARRALGDPCEAEDVTQTVFLAAWRGRGGFRPERGSLSSWLVGITRRKIADALAARTRRTELVATASSLLALDDGPPLTDPQTVLDRVVIGESMAELTEPQRRVLNLAYYEDLTQVQISQVTGWPLGTVKSHQRRALHRLSRCLQEDALVSCAA</sequence>
<dbReference type="PANTHER" id="PTHR43133">
    <property type="entry name" value="RNA POLYMERASE ECF-TYPE SIGMA FACTO"/>
    <property type="match status" value="1"/>
</dbReference>
<feature type="region of interest" description="Disordered" evidence="7">
    <location>
        <begin position="1"/>
        <end position="22"/>
    </location>
</feature>
<protein>
    <recommendedName>
        <fullName evidence="6">RNA polymerase sigma factor</fullName>
    </recommendedName>
</protein>
<keyword evidence="11" id="KW-1185">Reference proteome</keyword>
<dbReference type="InterPro" id="IPR036388">
    <property type="entry name" value="WH-like_DNA-bd_sf"/>
</dbReference>
<dbReference type="RefSeq" id="WP_073896795.1">
    <property type="nucleotide sequence ID" value="NZ_JBEOYA010000111.1"/>
</dbReference>
<dbReference type="NCBIfam" id="TIGR02937">
    <property type="entry name" value="sigma70-ECF"/>
    <property type="match status" value="1"/>
</dbReference>
<dbReference type="CDD" id="cd06171">
    <property type="entry name" value="Sigma70_r4"/>
    <property type="match status" value="1"/>
</dbReference>
<keyword evidence="2 6" id="KW-0805">Transcription regulation</keyword>
<dbReference type="Gene3D" id="1.10.10.10">
    <property type="entry name" value="Winged helix-like DNA-binding domain superfamily/Winged helix DNA-binding domain"/>
    <property type="match status" value="1"/>
</dbReference>
<dbReference type="Proteomes" id="UP001470023">
    <property type="component" value="Unassembled WGS sequence"/>
</dbReference>
<dbReference type="InterPro" id="IPR007627">
    <property type="entry name" value="RNA_pol_sigma70_r2"/>
</dbReference>
<dbReference type="SUPFAM" id="SSF88659">
    <property type="entry name" value="Sigma3 and sigma4 domains of RNA polymerase sigma factors"/>
    <property type="match status" value="1"/>
</dbReference>
<evidence type="ECO:0000256" key="4">
    <source>
        <dbReference type="ARBA" id="ARBA00023125"/>
    </source>
</evidence>
<dbReference type="PROSITE" id="PS01063">
    <property type="entry name" value="SIGMA70_ECF"/>
    <property type="match status" value="1"/>
</dbReference>
<feature type="domain" description="RNA polymerase sigma-70 region 4" evidence="9">
    <location>
        <begin position="145"/>
        <end position="191"/>
    </location>
</feature>
<name>A0ABV1UJW3_9ACTN</name>
<evidence type="ECO:0000256" key="3">
    <source>
        <dbReference type="ARBA" id="ARBA00023082"/>
    </source>
</evidence>
<evidence type="ECO:0000256" key="5">
    <source>
        <dbReference type="ARBA" id="ARBA00023163"/>
    </source>
</evidence>